<evidence type="ECO:0000256" key="1">
    <source>
        <dbReference type="SAM" id="SignalP"/>
    </source>
</evidence>
<protein>
    <submittedName>
        <fullName evidence="2">Hypothetical secreted simulium-specific protein</fullName>
    </submittedName>
</protein>
<name>F5GTU3_SIMGU</name>
<dbReference type="PROSITE" id="PS50231">
    <property type="entry name" value="RICIN_B_LECTIN"/>
    <property type="match status" value="1"/>
</dbReference>
<keyword evidence="1" id="KW-0732">Signal</keyword>
<dbReference type="SUPFAM" id="SSF50370">
    <property type="entry name" value="Ricin B-like lectins"/>
    <property type="match status" value="1"/>
</dbReference>
<accession>F5GTU3</accession>
<evidence type="ECO:0000313" key="2">
    <source>
        <dbReference type="EMBL" id="AEB96491.1"/>
    </source>
</evidence>
<dbReference type="AlphaFoldDB" id="F5GTU3"/>
<feature type="chain" id="PRO_5003322869" evidence="1">
    <location>
        <begin position="23"/>
        <end position="163"/>
    </location>
</feature>
<organism evidence="2">
    <name type="scientific">Simulium guianense</name>
    <name type="common">Black fly</name>
    <dbReference type="NCBI Taxonomy" id="445764"/>
    <lineage>
        <taxon>Eukaryota</taxon>
        <taxon>Metazoa</taxon>
        <taxon>Ecdysozoa</taxon>
        <taxon>Arthropoda</taxon>
        <taxon>Hexapoda</taxon>
        <taxon>Insecta</taxon>
        <taxon>Pterygota</taxon>
        <taxon>Neoptera</taxon>
        <taxon>Endopterygota</taxon>
        <taxon>Diptera</taxon>
        <taxon>Nematocera</taxon>
        <taxon>Chironomoidea</taxon>
        <taxon>Simuliidae</taxon>
        <taxon>Simulium</taxon>
    </lineage>
</organism>
<dbReference type="InterPro" id="IPR035992">
    <property type="entry name" value="Ricin_B-like_lectins"/>
</dbReference>
<dbReference type="EMBL" id="JI626256">
    <property type="protein sequence ID" value="AEB96491.1"/>
    <property type="molecule type" value="mRNA"/>
</dbReference>
<proteinExistence type="evidence at transcript level"/>
<reference evidence="2" key="1">
    <citation type="journal article" date="2011" name="BMC Genomics">
        <title>An insight into the sialome of Simulium guianense (DIPTERA:SIMulIIDAE), the main vector of River Blindness Disease in Brazil.</title>
        <authorList>
            <person name="Chagas A.C."/>
            <person name="Calvo E."/>
            <person name="Pimenta P.F."/>
            <person name="Ribeiro J.M."/>
        </authorList>
    </citation>
    <scope>NUCLEOTIDE SEQUENCE</scope>
    <source>
        <tissue evidence="2">Salivary gland</tissue>
    </source>
</reference>
<sequence length="163" mass="18552">MSTVTFIAGIVLAFVALPASHGQDCEPLDVGCCFSIATVYNPEEMKLTLYDWTNDFWVYMVGNNGPTDKRHQWKVRANEDDQFQLESVDYPGRCLCEKEHYGANYAGSCACEAAEPLQQWELEGEGDKVVLKRPDQDLYLYPCKDGSCIKVESKKYEWLIKKC</sequence>
<feature type="signal peptide" evidence="1">
    <location>
        <begin position="1"/>
        <end position="22"/>
    </location>
</feature>